<dbReference type="PRINTS" id="PR00113">
    <property type="entry name" value="ALKPHPHTASE"/>
</dbReference>
<dbReference type="Pfam" id="PF00245">
    <property type="entry name" value="Alk_phosphatase"/>
    <property type="match status" value="2"/>
</dbReference>
<keyword evidence="5" id="KW-0336">GPI-anchor</keyword>
<feature type="binding site" evidence="14">
    <location>
        <position position="1054"/>
    </location>
    <ligand>
        <name>Zn(2+)</name>
        <dbReference type="ChEBI" id="CHEBI:29105"/>
        <label>2</label>
    </ligand>
</feature>
<feature type="active site" description="Phosphoserine intermediate" evidence="13">
    <location>
        <position position="711"/>
    </location>
</feature>
<dbReference type="Gene3D" id="3.40.720.10">
    <property type="entry name" value="Alkaline Phosphatase, subunit A"/>
    <property type="match status" value="2"/>
</dbReference>
<dbReference type="PANTHER" id="PTHR11596:SF91">
    <property type="entry name" value="ALKALINE PHOSPHATASE-RELATED"/>
    <property type="match status" value="1"/>
</dbReference>
<feature type="binding site" evidence="14">
    <location>
        <position position="776"/>
    </location>
    <ligand>
        <name>Mg(2+)</name>
        <dbReference type="ChEBI" id="CHEBI:18420"/>
    </ligand>
</feature>
<keyword evidence="11" id="KW-0325">Glycoprotein</keyword>
<keyword evidence="8 14" id="KW-0862">Zinc</keyword>
<keyword evidence="4" id="KW-1003">Cell membrane</keyword>
<dbReference type="InterPro" id="IPR018299">
    <property type="entry name" value="Alkaline_phosphatase_AS"/>
</dbReference>
<feature type="binding site" evidence="14">
    <location>
        <position position="936"/>
    </location>
    <ligand>
        <name>Zn(2+)</name>
        <dbReference type="ChEBI" id="CHEBI:29105"/>
        <label>2</label>
    </ligand>
</feature>
<dbReference type="SUPFAM" id="SSF53649">
    <property type="entry name" value="Alkaline phosphatase-like"/>
    <property type="match status" value="2"/>
</dbReference>
<feature type="binding site" evidence="14">
    <location>
        <position position="661"/>
    </location>
    <ligand>
        <name>Zn(2+)</name>
        <dbReference type="ChEBI" id="CHEBI:29105"/>
        <label>2</label>
    </ligand>
</feature>
<evidence type="ECO:0000256" key="1">
    <source>
        <dbReference type="ARBA" id="ARBA00004609"/>
    </source>
</evidence>
<dbReference type="EC" id="3.1.3.1" evidence="3 16"/>
<evidence type="ECO:0000256" key="10">
    <source>
        <dbReference type="ARBA" id="ARBA00023136"/>
    </source>
</evidence>
<feature type="binding site" evidence="14">
    <location>
        <position position="931"/>
    </location>
    <ligand>
        <name>Mg(2+)</name>
        <dbReference type="ChEBI" id="CHEBI:18420"/>
    </ligand>
</feature>
<dbReference type="GO" id="GO:0005886">
    <property type="term" value="C:plasma membrane"/>
    <property type="evidence" value="ECO:0007669"/>
    <property type="project" value="UniProtKB-SubCell"/>
</dbReference>
<evidence type="ECO:0000256" key="11">
    <source>
        <dbReference type="ARBA" id="ARBA00023180"/>
    </source>
</evidence>
<dbReference type="FunFam" id="3.40.720.10:FF:000008">
    <property type="entry name" value="Alkaline phosphatase"/>
    <property type="match status" value="2"/>
</dbReference>
<dbReference type="Proteomes" id="UP000838878">
    <property type="component" value="Chromosome 14"/>
</dbReference>
<feature type="chain" id="PRO_5035448065" description="Alkaline phosphatase" evidence="17">
    <location>
        <begin position="21"/>
        <end position="1105"/>
    </location>
</feature>
<evidence type="ECO:0000256" key="17">
    <source>
        <dbReference type="SAM" id="SignalP"/>
    </source>
</evidence>
<comment type="catalytic activity">
    <reaction evidence="16">
        <text>a phosphate monoester + H2O = an alcohol + phosphate</text>
        <dbReference type="Rhea" id="RHEA:15017"/>
        <dbReference type="ChEBI" id="CHEBI:15377"/>
        <dbReference type="ChEBI" id="CHEBI:30879"/>
        <dbReference type="ChEBI" id="CHEBI:43474"/>
        <dbReference type="ChEBI" id="CHEBI:67140"/>
        <dbReference type="EC" id="3.1.3.1"/>
    </reaction>
</comment>
<evidence type="ECO:0000313" key="19">
    <source>
        <dbReference type="Proteomes" id="UP000838878"/>
    </source>
</evidence>
<proteinExistence type="inferred from homology"/>
<gene>
    <name evidence="18" type="ORF">BINO364_LOCUS6085</name>
</gene>
<dbReference type="AlphaFoldDB" id="A0A8J9Y5N1"/>
<feature type="binding site" evidence="14">
    <location>
        <position position="940"/>
    </location>
    <ligand>
        <name>Zn(2+)</name>
        <dbReference type="ChEBI" id="CHEBI:29105"/>
        <label>2</label>
    </ligand>
</feature>
<keyword evidence="19" id="KW-1185">Reference proteome</keyword>
<evidence type="ECO:0000256" key="14">
    <source>
        <dbReference type="PIRSR" id="PIRSR601952-2"/>
    </source>
</evidence>
<dbReference type="CDD" id="cd16012">
    <property type="entry name" value="ALP"/>
    <property type="match status" value="2"/>
</dbReference>
<keyword evidence="7 16" id="KW-0378">Hydrolase</keyword>
<keyword evidence="9 14" id="KW-0460">Magnesium</keyword>
<comment type="cofactor">
    <cofactor evidence="14">
        <name>Zn(2+)</name>
        <dbReference type="ChEBI" id="CHEBI:29105"/>
    </cofactor>
    <text evidence="14">Binds 2 Zn(2+) ions.</text>
</comment>
<evidence type="ECO:0000256" key="3">
    <source>
        <dbReference type="ARBA" id="ARBA00012647"/>
    </source>
</evidence>
<feature type="binding site" evidence="14">
    <location>
        <position position="774"/>
    </location>
    <ligand>
        <name>Mg(2+)</name>
        <dbReference type="ChEBI" id="CHEBI:18420"/>
    </ligand>
</feature>
<evidence type="ECO:0000256" key="15">
    <source>
        <dbReference type="RuleBase" id="RU003946"/>
    </source>
</evidence>
<keyword evidence="6 14" id="KW-0479">Metal-binding</keyword>
<dbReference type="GO" id="GO:0046872">
    <property type="term" value="F:metal ion binding"/>
    <property type="evidence" value="ECO:0007669"/>
    <property type="project" value="UniProtKB-KW"/>
</dbReference>
<feature type="binding site" evidence="14">
    <location>
        <position position="978"/>
    </location>
    <ligand>
        <name>Zn(2+)</name>
        <dbReference type="ChEBI" id="CHEBI:29105"/>
        <label>2</label>
    </ligand>
</feature>
<evidence type="ECO:0000256" key="16">
    <source>
        <dbReference type="RuleBase" id="RU003947"/>
    </source>
</evidence>
<comment type="cofactor">
    <cofactor evidence="14">
        <name>Mg(2+)</name>
        <dbReference type="ChEBI" id="CHEBI:18420"/>
    </cofactor>
    <text evidence="14">Binds 1 Mg(2+) ion.</text>
</comment>
<evidence type="ECO:0000256" key="2">
    <source>
        <dbReference type="ARBA" id="ARBA00005984"/>
    </source>
</evidence>
<dbReference type="OrthoDB" id="5818554at2759"/>
<feature type="binding site" evidence="14">
    <location>
        <position position="977"/>
    </location>
    <ligand>
        <name>Zn(2+)</name>
        <dbReference type="ChEBI" id="CHEBI:29105"/>
        <label>2</label>
    </ligand>
</feature>
<evidence type="ECO:0000256" key="7">
    <source>
        <dbReference type="ARBA" id="ARBA00022801"/>
    </source>
</evidence>
<evidence type="ECO:0000256" key="5">
    <source>
        <dbReference type="ARBA" id="ARBA00022622"/>
    </source>
</evidence>
<reference evidence="18" key="1">
    <citation type="submission" date="2021-12" db="EMBL/GenBank/DDBJ databases">
        <authorList>
            <person name="Martin H S."/>
        </authorList>
    </citation>
    <scope>NUCLEOTIDE SEQUENCE</scope>
</reference>
<evidence type="ECO:0000256" key="6">
    <source>
        <dbReference type="ARBA" id="ARBA00022723"/>
    </source>
</evidence>
<evidence type="ECO:0000256" key="12">
    <source>
        <dbReference type="ARBA" id="ARBA00023288"/>
    </source>
</evidence>
<evidence type="ECO:0000256" key="13">
    <source>
        <dbReference type="PIRSR" id="PIRSR601952-1"/>
    </source>
</evidence>
<dbReference type="SMART" id="SM00098">
    <property type="entry name" value="alkPPc"/>
    <property type="match status" value="2"/>
</dbReference>
<comment type="subcellular location">
    <subcellularLocation>
        <location evidence="1">Cell membrane</location>
        <topology evidence="1">Lipid-anchor</topology>
        <topology evidence="1">GPI-anchor</topology>
    </subcellularLocation>
</comment>
<feature type="non-terminal residue" evidence="18">
    <location>
        <position position="1105"/>
    </location>
</feature>
<dbReference type="PANTHER" id="PTHR11596">
    <property type="entry name" value="ALKALINE PHOSPHATASE"/>
    <property type="match status" value="1"/>
</dbReference>
<organism evidence="18 19">
    <name type="scientific">Brenthis ino</name>
    <name type="common">lesser marbled fritillary</name>
    <dbReference type="NCBI Taxonomy" id="405034"/>
    <lineage>
        <taxon>Eukaryota</taxon>
        <taxon>Metazoa</taxon>
        <taxon>Ecdysozoa</taxon>
        <taxon>Arthropoda</taxon>
        <taxon>Hexapoda</taxon>
        <taxon>Insecta</taxon>
        <taxon>Pterygota</taxon>
        <taxon>Neoptera</taxon>
        <taxon>Endopterygota</taxon>
        <taxon>Lepidoptera</taxon>
        <taxon>Glossata</taxon>
        <taxon>Ditrysia</taxon>
        <taxon>Papilionoidea</taxon>
        <taxon>Nymphalidae</taxon>
        <taxon>Heliconiinae</taxon>
        <taxon>Argynnini</taxon>
        <taxon>Brenthis</taxon>
    </lineage>
</organism>
<feature type="signal peptide" evidence="17">
    <location>
        <begin position="1"/>
        <end position="20"/>
    </location>
</feature>
<dbReference type="InterPro" id="IPR001952">
    <property type="entry name" value="Alkaline_phosphatase"/>
</dbReference>
<keyword evidence="10" id="KW-0472">Membrane</keyword>
<evidence type="ECO:0000313" key="18">
    <source>
        <dbReference type="EMBL" id="CAH0719784.1"/>
    </source>
</evidence>
<evidence type="ECO:0000256" key="4">
    <source>
        <dbReference type="ARBA" id="ARBA00022475"/>
    </source>
</evidence>
<dbReference type="PROSITE" id="PS00123">
    <property type="entry name" value="ALKALINE_PHOSPHATASE"/>
    <property type="match status" value="2"/>
</dbReference>
<accession>A0A8J9Y5N1</accession>
<comment type="similarity">
    <text evidence="2 15">Belongs to the alkaline phosphatase family.</text>
</comment>
<protein>
    <recommendedName>
        <fullName evidence="3 16">Alkaline phosphatase</fullName>
        <ecNumber evidence="3 16">3.1.3.1</ecNumber>
    </recommendedName>
</protein>
<evidence type="ECO:0000256" key="9">
    <source>
        <dbReference type="ARBA" id="ARBA00022842"/>
    </source>
</evidence>
<dbReference type="GO" id="GO:0004035">
    <property type="term" value="F:alkaline phosphatase activity"/>
    <property type="evidence" value="ECO:0007669"/>
    <property type="project" value="UniProtKB-EC"/>
</dbReference>
<keyword evidence="17" id="KW-0732">Signal</keyword>
<dbReference type="EMBL" id="OV170234">
    <property type="protein sequence ID" value="CAH0719784.1"/>
    <property type="molecule type" value="Genomic_DNA"/>
</dbReference>
<feature type="binding site" evidence="14">
    <location>
        <position position="661"/>
    </location>
    <ligand>
        <name>Mg(2+)</name>
        <dbReference type="ChEBI" id="CHEBI:18420"/>
    </ligand>
</feature>
<dbReference type="InterPro" id="IPR017850">
    <property type="entry name" value="Alkaline_phosphatase_core_sf"/>
</dbReference>
<sequence>MFRVFVFLSVCLASAYVALDDDFLHPEFKSRSNIVARPNVAEHTAQYWIDEAQKSIESRRAHVQSKGVARNVVLFLGDGMSVPTLTAARTLLGQRNRQTGEEAQLSFEKFPTVGLAKTYCVNAQVADSACTATAYLCGVKGNSGTIGVTAAVTRRNCLASLDSANTVESIAEWALADGRDAGIVTTTRITHASPAGAYAKVASRNWENDAQVRHDLQNPSQCLDIAHQLVILGGGRREFRNATVIDEEGTAGARSDGRDLIEEWKNDKKSRNLTYKYVWNRELLQNIDINETEYILGLFEGSHLQYNMQADLRTEPSLALLTETAIRKLSQNKKGFFLFVEGGRIDHAHHANRIHLALDETIEMSAAVARAVELLSEDDSLIVVTADHAHVMSFNGYSVRGKDILGPSDRSDSNNIPYMTISYTNGPGFRAHVNGQRPDVTQEANYGTMSWRSHVDVHLSSETHGADDVAVFARGPWHGVFTGLYEQSQLPHLMGYAACLGPGLHACNADDTQQPLLLTVPIPATAANLNEISQLRRRYYSAQVYAQTQVHSLFLSLSYSGGTTTRHDRMLSPFLSMYLRWTLSALACLSLATAATAASTADRYHPERLASKHNLRASLNRAETTKDFWFQDAKAAIEEKIKRGFGGETKKARNVVMFLGDGMSVPTLTAARTLLGQRDRKPGEEAHLSFEAFPSVGLAKTYCVDAQIADSACTATAYLCGVKANEGTIGVTAEVPRWNCSASVSNSTHVESIAAWALQDGRDAGIVTTTRVTHASPAGAYARTANRNWENDAEVLLDSGDPNVCPDIAHQLVHSYPGNQFKVILGGGRREFLPRTNSAEPGLRTDGKNLIDEWITSKVSQNASYQYVQTRQELLQANNTLPDYLLGLFESTHLKYHMESNPTDDPTLEELTETAIRMLSRNEKGFFLFVEGGRIDHAHHDNYVHLALDETIELSKAVAKATELLSEEDSLIVVTSDHAHVMAFNGYTQRGGDILGPSDSTDSSGVKYMTLSYTNGPGFRPQVNGIRPDVTQESNYGELRWRAHVDAPLDSETHGGDDVAVFARGPNQKMFTGLYEQSHIPYHMAYAACIGPGVIACNAAVMHDG</sequence>
<evidence type="ECO:0000256" key="8">
    <source>
        <dbReference type="ARBA" id="ARBA00022833"/>
    </source>
</evidence>
<name>A0A8J9Y5N1_9NEOP</name>
<dbReference type="GO" id="GO:0098552">
    <property type="term" value="C:side of membrane"/>
    <property type="evidence" value="ECO:0007669"/>
    <property type="project" value="UniProtKB-KW"/>
</dbReference>
<keyword evidence="12" id="KW-0449">Lipoprotein</keyword>